<name>A0A550C9G7_9AGAR</name>
<organism evidence="2 3">
    <name type="scientific">Schizophyllum amplum</name>
    <dbReference type="NCBI Taxonomy" id="97359"/>
    <lineage>
        <taxon>Eukaryota</taxon>
        <taxon>Fungi</taxon>
        <taxon>Dikarya</taxon>
        <taxon>Basidiomycota</taxon>
        <taxon>Agaricomycotina</taxon>
        <taxon>Agaricomycetes</taxon>
        <taxon>Agaricomycetidae</taxon>
        <taxon>Agaricales</taxon>
        <taxon>Schizophyllaceae</taxon>
        <taxon>Schizophyllum</taxon>
    </lineage>
</organism>
<feature type="domain" description="Rhodanese" evidence="1">
    <location>
        <begin position="76"/>
        <end position="163"/>
    </location>
</feature>
<dbReference type="GO" id="GO:0005739">
    <property type="term" value="C:mitochondrion"/>
    <property type="evidence" value="ECO:0007669"/>
    <property type="project" value="TreeGrafter"/>
</dbReference>
<dbReference type="PANTHER" id="PTHR44086">
    <property type="entry name" value="THIOSULFATE SULFURTRANSFERASE RDL2, MITOCHONDRIAL-RELATED"/>
    <property type="match status" value="1"/>
</dbReference>
<dbReference type="Pfam" id="PF00581">
    <property type="entry name" value="Rhodanese"/>
    <property type="match status" value="1"/>
</dbReference>
<protein>
    <submittedName>
        <fullName evidence="2">Rhodanese-like domain-containing protein</fullName>
    </submittedName>
</protein>
<dbReference type="STRING" id="97359.A0A550C9G7"/>
<dbReference type="PROSITE" id="PS50206">
    <property type="entry name" value="RHODANESE_3"/>
    <property type="match status" value="1"/>
</dbReference>
<gene>
    <name evidence="2" type="ORF">BD626DRAFT_501006</name>
</gene>
<dbReference type="PANTHER" id="PTHR44086:SF10">
    <property type="entry name" value="THIOSULFATE SULFURTRANSFERASE_RHODANESE-LIKE DOMAIN-CONTAINING PROTEIN 3"/>
    <property type="match status" value="1"/>
</dbReference>
<keyword evidence="3" id="KW-1185">Reference proteome</keyword>
<dbReference type="InterPro" id="IPR036873">
    <property type="entry name" value="Rhodanese-like_dom_sf"/>
</dbReference>
<comment type="caution">
    <text evidence="2">The sequence shown here is derived from an EMBL/GenBank/DDBJ whole genome shotgun (WGS) entry which is preliminary data.</text>
</comment>
<dbReference type="Gene3D" id="3.40.250.10">
    <property type="entry name" value="Rhodanese-like domain"/>
    <property type="match status" value="1"/>
</dbReference>
<dbReference type="EMBL" id="VDMD01000016">
    <property type="protein sequence ID" value="TRM61439.1"/>
    <property type="molecule type" value="Genomic_DNA"/>
</dbReference>
<sequence length="167" mass="18398">MLRTAAARASRFRPAVSAAAMQVLRPTVAHAPQIHRSPVTVARWNTTAVPAAEKALENANATVISYDELLPKTTSPSMDAYLIDVREPNETEQGMIPSAVNLPLSELPNSLHMTSTDFKAKYGYEKPRPDQDGKRSTTACEVAQKNGYTKLLNYKGSWLEWVSKHST</sequence>
<reference evidence="2 3" key="1">
    <citation type="journal article" date="2019" name="New Phytol.">
        <title>Comparative genomics reveals unique wood-decay strategies and fruiting body development in the Schizophyllaceae.</title>
        <authorList>
            <person name="Almasi E."/>
            <person name="Sahu N."/>
            <person name="Krizsan K."/>
            <person name="Balint B."/>
            <person name="Kovacs G.M."/>
            <person name="Kiss B."/>
            <person name="Cseklye J."/>
            <person name="Drula E."/>
            <person name="Henrissat B."/>
            <person name="Nagy I."/>
            <person name="Chovatia M."/>
            <person name="Adam C."/>
            <person name="LaButti K."/>
            <person name="Lipzen A."/>
            <person name="Riley R."/>
            <person name="Grigoriev I.V."/>
            <person name="Nagy L.G."/>
        </authorList>
    </citation>
    <scope>NUCLEOTIDE SEQUENCE [LARGE SCALE GENOMIC DNA]</scope>
    <source>
        <strain evidence="2 3">NL-1724</strain>
    </source>
</reference>
<dbReference type="OrthoDB" id="566238at2759"/>
<dbReference type="InterPro" id="IPR001763">
    <property type="entry name" value="Rhodanese-like_dom"/>
</dbReference>
<dbReference type="GO" id="GO:0004792">
    <property type="term" value="F:thiosulfate-cyanide sulfurtransferase activity"/>
    <property type="evidence" value="ECO:0007669"/>
    <property type="project" value="TreeGrafter"/>
</dbReference>
<accession>A0A550C9G7</accession>
<dbReference type="SUPFAM" id="SSF52821">
    <property type="entry name" value="Rhodanese/Cell cycle control phosphatase"/>
    <property type="match status" value="1"/>
</dbReference>
<dbReference type="AlphaFoldDB" id="A0A550C9G7"/>
<evidence type="ECO:0000313" key="2">
    <source>
        <dbReference type="EMBL" id="TRM61439.1"/>
    </source>
</evidence>
<proteinExistence type="predicted"/>
<evidence type="ECO:0000313" key="3">
    <source>
        <dbReference type="Proteomes" id="UP000320762"/>
    </source>
</evidence>
<evidence type="ECO:0000259" key="1">
    <source>
        <dbReference type="PROSITE" id="PS50206"/>
    </source>
</evidence>
<dbReference type="SMART" id="SM00450">
    <property type="entry name" value="RHOD"/>
    <property type="match status" value="1"/>
</dbReference>
<dbReference type="Proteomes" id="UP000320762">
    <property type="component" value="Unassembled WGS sequence"/>
</dbReference>